<name>A0A177NW21_9GAMM</name>
<keyword evidence="2" id="KW-0812">Transmembrane</keyword>
<feature type="transmembrane region" description="Helical" evidence="2">
    <location>
        <begin position="12"/>
        <end position="31"/>
    </location>
</feature>
<organism evidence="3 4">
    <name type="scientific">Methylomonas koyamae</name>
    <dbReference type="NCBI Taxonomy" id="702114"/>
    <lineage>
        <taxon>Bacteria</taxon>
        <taxon>Pseudomonadati</taxon>
        <taxon>Pseudomonadota</taxon>
        <taxon>Gammaproteobacteria</taxon>
        <taxon>Methylococcales</taxon>
        <taxon>Methylococcaceae</taxon>
        <taxon>Methylomonas</taxon>
    </lineage>
</organism>
<dbReference type="Pfam" id="PF13103">
    <property type="entry name" value="TonB_2"/>
    <property type="match status" value="1"/>
</dbReference>
<comment type="caution">
    <text evidence="3">The sequence shown here is derived from an EMBL/GenBank/DDBJ whole genome shotgun (WGS) entry which is preliminary data.</text>
</comment>
<sequence length="223" mass="23750">MTNQYAWLRRLPMLLGIGLSVAIVWGVWWLAKHYEKPPQAKKQVQQIAMIQPPPPPPPTPDQPPPPEEIKVEKIEEPEPAPEPEPSPEKDEAPPAEALGLDADGSAGGDAFGLQARKGGRSLLGGGGGNAVIWYGGQVQRRIEDGLQNLLADTPAASAAFSVILDIWVGADGGISRSELASGSGNAEVDRALRAALPKLRASVGRPPPETMPQPIRIRLNSRV</sequence>
<feature type="compositionally biased region" description="Basic and acidic residues" evidence="1">
    <location>
        <begin position="67"/>
        <end position="76"/>
    </location>
</feature>
<protein>
    <submittedName>
        <fullName evidence="3">TonB-dependent receptor</fullName>
    </submittedName>
</protein>
<accession>A0A177NW21</accession>
<evidence type="ECO:0000313" key="3">
    <source>
        <dbReference type="EMBL" id="OAI21389.1"/>
    </source>
</evidence>
<keyword evidence="2" id="KW-1133">Transmembrane helix</keyword>
<dbReference type="STRING" id="702114.A1355_02620"/>
<dbReference type="AlphaFoldDB" id="A0A177NW21"/>
<reference evidence="4" key="1">
    <citation type="submission" date="2016-03" db="EMBL/GenBank/DDBJ databases">
        <authorList>
            <person name="Heylen K."/>
            <person name="De Vos P."/>
            <person name="Vekeman B."/>
        </authorList>
    </citation>
    <scope>NUCLEOTIDE SEQUENCE [LARGE SCALE GENOMIC DNA]</scope>
    <source>
        <strain evidence="4">R-45383</strain>
    </source>
</reference>
<proteinExistence type="predicted"/>
<keyword evidence="4" id="KW-1185">Reference proteome</keyword>
<evidence type="ECO:0000313" key="4">
    <source>
        <dbReference type="Proteomes" id="UP000077628"/>
    </source>
</evidence>
<feature type="compositionally biased region" description="Pro residues" evidence="1">
    <location>
        <begin position="51"/>
        <end position="66"/>
    </location>
</feature>
<feature type="region of interest" description="Disordered" evidence="1">
    <location>
        <begin position="41"/>
        <end position="112"/>
    </location>
</feature>
<dbReference type="Proteomes" id="UP000077628">
    <property type="component" value="Unassembled WGS sequence"/>
</dbReference>
<feature type="compositionally biased region" description="Low complexity" evidence="1">
    <location>
        <begin position="94"/>
        <end position="104"/>
    </location>
</feature>
<dbReference type="OrthoDB" id="5574353at2"/>
<dbReference type="EMBL" id="LUUK01000100">
    <property type="protein sequence ID" value="OAI21389.1"/>
    <property type="molecule type" value="Genomic_DNA"/>
</dbReference>
<keyword evidence="3" id="KW-0675">Receptor</keyword>
<dbReference type="SUPFAM" id="SSF74653">
    <property type="entry name" value="TolA/TonB C-terminal domain"/>
    <property type="match status" value="1"/>
</dbReference>
<evidence type="ECO:0000256" key="1">
    <source>
        <dbReference type="SAM" id="MobiDB-lite"/>
    </source>
</evidence>
<gene>
    <name evidence="3" type="ORF">A1355_02620</name>
</gene>
<evidence type="ECO:0000256" key="2">
    <source>
        <dbReference type="SAM" id="Phobius"/>
    </source>
</evidence>
<keyword evidence="2" id="KW-0472">Membrane</keyword>
<dbReference type="RefSeq" id="WP_064026940.1">
    <property type="nucleotide sequence ID" value="NZ_LUUK01000100.1"/>
</dbReference>